<evidence type="ECO:0000256" key="1">
    <source>
        <dbReference type="ARBA" id="ARBA00006315"/>
    </source>
</evidence>
<evidence type="ECO:0000313" key="4">
    <source>
        <dbReference type="Proteomes" id="UP000053268"/>
    </source>
</evidence>
<dbReference type="HAMAP" id="MF_00055">
    <property type="entry name" value="MEMO1"/>
    <property type="match status" value="1"/>
</dbReference>
<dbReference type="AlphaFoldDB" id="A0A194Q570"/>
<dbReference type="CDD" id="cd07361">
    <property type="entry name" value="MEMO_like"/>
    <property type="match status" value="1"/>
</dbReference>
<evidence type="ECO:0000313" key="3">
    <source>
        <dbReference type="EMBL" id="KPJ00504.1"/>
    </source>
</evidence>
<accession>A0A194Q570</accession>
<protein>
    <submittedName>
        <fullName evidence="3">Protein MEMO1</fullName>
    </submittedName>
</protein>
<keyword evidence="2" id="KW-0175">Coiled coil</keyword>
<dbReference type="InterPro" id="IPR002737">
    <property type="entry name" value="MEMO1_fam"/>
</dbReference>
<organism evidence="3 4">
    <name type="scientific">Papilio xuthus</name>
    <name type="common">Asian swallowtail butterfly</name>
    <dbReference type="NCBI Taxonomy" id="66420"/>
    <lineage>
        <taxon>Eukaryota</taxon>
        <taxon>Metazoa</taxon>
        <taxon>Ecdysozoa</taxon>
        <taxon>Arthropoda</taxon>
        <taxon>Hexapoda</taxon>
        <taxon>Insecta</taxon>
        <taxon>Pterygota</taxon>
        <taxon>Neoptera</taxon>
        <taxon>Endopterygota</taxon>
        <taxon>Lepidoptera</taxon>
        <taxon>Glossata</taxon>
        <taxon>Ditrysia</taxon>
        <taxon>Papilionoidea</taxon>
        <taxon>Papilionidae</taxon>
        <taxon>Papilioninae</taxon>
        <taxon>Papilio</taxon>
    </lineage>
</organism>
<feature type="coiled-coil region" evidence="2">
    <location>
        <begin position="218"/>
        <end position="245"/>
    </location>
</feature>
<name>A0A194Q570_PAPXU</name>
<sequence>MSDKRKTFALPISKPVKTTQVPSSVRKTITTSKKKIVPKLNTTLCTKLNPADVTICKADDLQDFEEQYRQIAYGKFMRTMLEECLVRDKFEREETEVDVQMCQLAERFNKTTEQLDKTSRRLKEISFIVEQQRLSDLKSNDYTQFHEMSQKSNAEELLQNLASTEQTLLDKLETKNVDFGYNKETGHKQLLDAVTDAIEGLAEIKKHSNLDVNKFKEYEKTQSTLNNLEREKFDLENMRLQFETKFPNFNENLIKDASERIAQLLDNEDSTELSRQLDLWLSKADLTHGPARAIIAPHAGYSYCGACAAYAYRQVSPVVVKRIFILGPSHHVRLGGCALSSLDKYQTPLYDLTIDKQIYSELEATRQFEWMDVQTDEDEHSIEMHLPYIAKVMEEYKTGFTIIPILVGSLTPEKEAKYGSILAPYLADPQNLFVISSDFCHWGSRFRYTWKDTSRGHIYESIEWLDKQGMNIIEKMDPRAFTDYLNKYGNTICGRHPIGVLLQAISKLQSQSNSPKMSLKFLKYAQSSQCMSHQDSSVSYASASLVFE</sequence>
<dbReference type="Pfam" id="PF01875">
    <property type="entry name" value="Memo"/>
    <property type="match status" value="1"/>
</dbReference>
<dbReference type="Gene3D" id="3.40.830.10">
    <property type="entry name" value="LigB-like"/>
    <property type="match status" value="1"/>
</dbReference>
<gene>
    <name evidence="3" type="ORF">RR46_07094</name>
</gene>
<evidence type="ECO:0000256" key="2">
    <source>
        <dbReference type="SAM" id="Coils"/>
    </source>
</evidence>
<dbReference type="EMBL" id="KQ459463">
    <property type="protein sequence ID" value="KPJ00504.1"/>
    <property type="molecule type" value="Genomic_DNA"/>
</dbReference>
<dbReference type="STRING" id="66420.A0A194Q570"/>
<reference evidence="3 4" key="1">
    <citation type="journal article" date="2015" name="Nat. Commun.">
        <title>Outbred genome sequencing and CRISPR/Cas9 gene editing in butterflies.</title>
        <authorList>
            <person name="Li X."/>
            <person name="Fan D."/>
            <person name="Zhang W."/>
            <person name="Liu G."/>
            <person name="Zhang L."/>
            <person name="Zhao L."/>
            <person name="Fang X."/>
            <person name="Chen L."/>
            <person name="Dong Y."/>
            <person name="Chen Y."/>
            <person name="Ding Y."/>
            <person name="Zhao R."/>
            <person name="Feng M."/>
            <person name="Zhu Y."/>
            <person name="Feng Y."/>
            <person name="Jiang X."/>
            <person name="Zhu D."/>
            <person name="Xiang H."/>
            <person name="Feng X."/>
            <person name="Li S."/>
            <person name="Wang J."/>
            <person name="Zhang G."/>
            <person name="Kronforst M.R."/>
            <person name="Wang W."/>
        </authorList>
    </citation>
    <scope>NUCLEOTIDE SEQUENCE [LARGE SCALE GENOMIC DNA]</scope>
    <source>
        <strain evidence="3">Ya'a_city_454_Px</strain>
        <tissue evidence="3">Whole body</tissue>
    </source>
</reference>
<comment type="similarity">
    <text evidence="1">Belongs to the MEMO1 family.</text>
</comment>
<dbReference type="Proteomes" id="UP000053268">
    <property type="component" value="Unassembled WGS sequence"/>
</dbReference>
<dbReference type="NCBIfam" id="TIGR04336">
    <property type="entry name" value="AmmeMemoSam_B"/>
    <property type="match status" value="1"/>
</dbReference>
<keyword evidence="4" id="KW-1185">Reference proteome</keyword>
<dbReference type="PANTHER" id="PTHR11060">
    <property type="entry name" value="PROTEIN MEMO1"/>
    <property type="match status" value="1"/>
</dbReference>
<dbReference type="PANTHER" id="PTHR11060:SF0">
    <property type="entry name" value="PROTEIN MEMO1"/>
    <property type="match status" value="1"/>
</dbReference>
<proteinExistence type="inferred from homology"/>